<evidence type="ECO:0000313" key="5">
    <source>
        <dbReference type="Proteomes" id="UP000315364"/>
    </source>
</evidence>
<reference evidence="4 5" key="1">
    <citation type="submission" date="2019-07" db="EMBL/GenBank/DDBJ databases">
        <title>Full genome sequence of Devosia sp. Gsoil 520.</title>
        <authorList>
            <person name="Im W.-T."/>
        </authorList>
    </citation>
    <scope>NUCLEOTIDE SEQUENCE [LARGE SCALE GENOMIC DNA]</scope>
    <source>
        <strain evidence="4 5">Gsoil 520</strain>
    </source>
</reference>
<dbReference type="EMBL" id="CP042304">
    <property type="protein sequence ID" value="QDZ09645.1"/>
    <property type="molecule type" value="Genomic_DNA"/>
</dbReference>
<dbReference type="CDD" id="cd13926">
    <property type="entry name" value="N-acetylmuramidase_GH108"/>
    <property type="match status" value="1"/>
</dbReference>
<dbReference type="InterPro" id="IPR008565">
    <property type="entry name" value="TtsA-like_GH18_dom"/>
</dbReference>
<evidence type="ECO:0000259" key="3">
    <source>
        <dbReference type="Pfam" id="PF09374"/>
    </source>
</evidence>
<keyword evidence="1" id="KW-1133">Transmembrane helix</keyword>
<evidence type="ECO:0000259" key="2">
    <source>
        <dbReference type="Pfam" id="PF05838"/>
    </source>
</evidence>
<dbReference type="KEGG" id="dea:FPZ08_02095"/>
<dbReference type="Pfam" id="PF05838">
    <property type="entry name" value="Glyco_hydro_108"/>
    <property type="match status" value="1"/>
</dbReference>
<keyword evidence="1" id="KW-0472">Membrane</keyword>
<dbReference type="Pfam" id="PF09374">
    <property type="entry name" value="PG_binding_3"/>
    <property type="match status" value="1"/>
</dbReference>
<dbReference type="OrthoDB" id="9815229at2"/>
<sequence>MARSRFDICLDEVLRQEGGYVDHPSDPGGATNMGITHKTLARWRMVSPWWNLPKSAVMELQRPEAAKIYRASYWDRCNAGQFPVGLDLALFDFAVNSGPDRAIRTLQAELDVAADGQVGPLTLGAVESYARRKGLGTLIGALCDRRLAFLNRLPTFATFGRGWTNRVAAVRAAALAAAGTTAPTDTITLWRTIMDIFNGYKTYIVATFMLLAGLAQLLGVDLPALDGSSAGHLIMEALAVLFLRKGLKGDIGKA</sequence>
<keyword evidence="5" id="KW-1185">Reference proteome</keyword>
<name>A0A5B8LPN2_9HYPH</name>
<organism evidence="4 5">
    <name type="scientific">Devosia ginsengisoli</name>
    <dbReference type="NCBI Taxonomy" id="400770"/>
    <lineage>
        <taxon>Bacteria</taxon>
        <taxon>Pseudomonadati</taxon>
        <taxon>Pseudomonadota</taxon>
        <taxon>Alphaproteobacteria</taxon>
        <taxon>Hyphomicrobiales</taxon>
        <taxon>Devosiaceae</taxon>
        <taxon>Devosia</taxon>
    </lineage>
</organism>
<gene>
    <name evidence="4" type="ORF">FPZ08_02095</name>
</gene>
<dbReference type="InterPro" id="IPR023346">
    <property type="entry name" value="Lysozyme-like_dom_sf"/>
</dbReference>
<feature type="domain" description="TtsA-like Glycoside hydrolase family 108" evidence="2">
    <location>
        <begin position="11"/>
        <end position="98"/>
    </location>
</feature>
<dbReference type="InterPro" id="IPR018537">
    <property type="entry name" value="Peptidoglycan-bd_3"/>
</dbReference>
<evidence type="ECO:0000313" key="4">
    <source>
        <dbReference type="EMBL" id="QDZ09645.1"/>
    </source>
</evidence>
<protein>
    <submittedName>
        <fullName evidence="4">Uncharacterized protein</fullName>
    </submittedName>
</protein>
<proteinExistence type="predicted"/>
<dbReference type="RefSeq" id="WP_146288454.1">
    <property type="nucleotide sequence ID" value="NZ_CP042304.1"/>
</dbReference>
<evidence type="ECO:0000256" key="1">
    <source>
        <dbReference type="SAM" id="Phobius"/>
    </source>
</evidence>
<dbReference type="SUPFAM" id="SSF53955">
    <property type="entry name" value="Lysozyme-like"/>
    <property type="match status" value="1"/>
</dbReference>
<accession>A0A5B8LPN2</accession>
<dbReference type="Proteomes" id="UP000315364">
    <property type="component" value="Chromosome"/>
</dbReference>
<dbReference type="AlphaFoldDB" id="A0A5B8LPN2"/>
<feature type="transmembrane region" description="Helical" evidence="1">
    <location>
        <begin position="200"/>
        <end position="218"/>
    </location>
</feature>
<feature type="domain" description="Peptidoglycan binding" evidence="3">
    <location>
        <begin position="104"/>
        <end position="166"/>
    </location>
</feature>
<keyword evidence="1" id="KW-0812">Transmembrane</keyword>
<dbReference type="Gene3D" id="1.20.141.10">
    <property type="entry name" value="Chitosanase, subunit A, domain 1"/>
    <property type="match status" value="1"/>
</dbReference>